<feature type="transmembrane region" description="Helical" evidence="1">
    <location>
        <begin position="26"/>
        <end position="45"/>
    </location>
</feature>
<feature type="domain" description="NERD" evidence="2">
    <location>
        <begin position="68"/>
        <end position="191"/>
    </location>
</feature>
<dbReference type="PROSITE" id="PS50965">
    <property type="entry name" value="NERD"/>
    <property type="match status" value="1"/>
</dbReference>
<protein>
    <recommendedName>
        <fullName evidence="2">NERD domain-containing protein</fullName>
    </recommendedName>
</protein>
<keyword evidence="1" id="KW-0812">Transmembrane</keyword>
<dbReference type="EMBL" id="MUZR01000082">
    <property type="protein sequence ID" value="OOC08913.1"/>
    <property type="molecule type" value="Genomic_DNA"/>
</dbReference>
<keyword evidence="1" id="KW-1133">Transmembrane helix</keyword>
<evidence type="ECO:0000313" key="3">
    <source>
        <dbReference type="EMBL" id="OOC08913.1"/>
    </source>
</evidence>
<keyword evidence="4" id="KW-1185">Reference proteome</keyword>
<dbReference type="PANTHER" id="PTHR35287:SF1">
    <property type="entry name" value="SI:ZFOS-911D5.4"/>
    <property type="match status" value="1"/>
</dbReference>
<comment type="caution">
    <text evidence="3">The sequence shown here is derived from an EMBL/GenBank/DDBJ whole genome shotgun (WGS) entry which is preliminary data.</text>
</comment>
<dbReference type="AlphaFoldDB" id="A0A1V2ZVR2"/>
<keyword evidence="1" id="KW-0472">Membrane</keyword>
<dbReference type="RefSeq" id="WP_024329707.1">
    <property type="nucleotide sequence ID" value="NZ_MUZR01000082.1"/>
</dbReference>
<evidence type="ECO:0000259" key="2">
    <source>
        <dbReference type="PROSITE" id="PS50965"/>
    </source>
</evidence>
<reference evidence="3 4" key="1">
    <citation type="submission" date="2017-02" db="EMBL/GenBank/DDBJ databases">
        <title>Genomic diversity within the haloalkaliphilic genus Thioalkalivibrio.</title>
        <authorList>
            <person name="Ahn A.-C."/>
            <person name="Meier-Kolthoff J."/>
            <person name="Overmars L."/>
            <person name="Richter M."/>
            <person name="Woyke T."/>
            <person name="Sorokin D.Y."/>
            <person name="Muyzer G."/>
        </authorList>
    </citation>
    <scope>NUCLEOTIDE SEQUENCE [LARGE SCALE GENOMIC DNA]</scope>
    <source>
        <strain evidence="3 4">HL17</strain>
    </source>
</reference>
<gene>
    <name evidence="3" type="ORF">B1A74_13710</name>
</gene>
<evidence type="ECO:0000313" key="4">
    <source>
        <dbReference type="Proteomes" id="UP000189177"/>
    </source>
</evidence>
<dbReference type="Proteomes" id="UP000189177">
    <property type="component" value="Unassembled WGS sequence"/>
</dbReference>
<accession>A0A1V2ZVR2</accession>
<name>A0A1V2ZVR2_9GAMM</name>
<dbReference type="OrthoDB" id="5782056at2"/>
<evidence type="ECO:0000256" key="1">
    <source>
        <dbReference type="SAM" id="Phobius"/>
    </source>
</evidence>
<dbReference type="InterPro" id="IPR011528">
    <property type="entry name" value="NERD"/>
</dbReference>
<dbReference type="STRING" id="252474.B1A74_13710"/>
<dbReference type="PANTHER" id="PTHR35287">
    <property type="entry name" value="SI:ZFOS-911D5.4"/>
    <property type="match status" value="1"/>
</dbReference>
<organism evidence="3 4">
    <name type="scientific">Thioalkalivibrio halophilus</name>
    <dbReference type="NCBI Taxonomy" id="252474"/>
    <lineage>
        <taxon>Bacteria</taxon>
        <taxon>Pseudomonadati</taxon>
        <taxon>Pseudomonadota</taxon>
        <taxon>Gammaproteobacteria</taxon>
        <taxon>Chromatiales</taxon>
        <taxon>Ectothiorhodospiraceae</taxon>
        <taxon>Thioalkalivibrio</taxon>
    </lineage>
</organism>
<proteinExistence type="predicted"/>
<sequence>MADTRYITANRLTEESQAIQRRGRNLVLLLGLPVALGAFFVHPLVGLVTLAGVVALVGLVGGSAVIEAGARGEDAALEYLAELPDSFTVFNQVDLPDERSRTGVTEADLVVAGPEALFVIEVKHNSGAIDCDEQASQWTVSKTGRRGSRYTKQMRNPVRQVKKQVWLLSEYLKGRKAKRWIQPIVLFTHPEVSLGRSGELSVPVLTGPELVDYIRRFRPERPRPVKENTVRAIAALKG</sequence>
<dbReference type="Pfam" id="PF08378">
    <property type="entry name" value="NERD"/>
    <property type="match status" value="1"/>
</dbReference>